<gene>
    <name evidence="1" type="ORF">AMJ44_01095</name>
</gene>
<dbReference type="AlphaFoldDB" id="A0A0S7Y5M1"/>
<dbReference type="EMBL" id="LIZX01000009">
    <property type="protein sequence ID" value="KPJ70055.1"/>
    <property type="molecule type" value="Genomic_DNA"/>
</dbReference>
<sequence length="114" mass="13071">MKRILALCGKNEMSNDEPLLSDIRIIADELWLAESLFPPASVDSALTRAQAAFCFLFDKVLEGFLYPIDFLCMHVMTPCIRDSVFPMIIVSSKRVKSKWAKRCFLEMFTIMIDN</sequence>
<dbReference type="Proteomes" id="UP000051861">
    <property type="component" value="Unassembled WGS sequence"/>
</dbReference>
<comment type="caution">
    <text evidence="1">The sequence shown here is derived from an EMBL/GenBank/DDBJ whole genome shotgun (WGS) entry which is preliminary data.</text>
</comment>
<protein>
    <submittedName>
        <fullName evidence="1">Uncharacterized protein</fullName>
    </submittedName>
</protein>
<organism evidence="1 2">
    <name type="scientific">candidate division WOR-1 bacterium DG_54_3</name>
    <dbReference type="NCBI Taxonomy" id="1703775"/>
    <lineage>
        <taxon>Bacteria</taxon>
        <taxon>Bacillati</taxon>
        <taxon>Saganbacteria</taxon>
    </lineage>
</organism>
<accession>A0A0S7Y5M1</accession>
<evidence type="ECO:0000313" key="2">
    <source>
        <dbReference type="Proteomes" id="UP000051861"/>
    </source>
</evidence>
<reference evidence="1 2" key="1">
    <citation type="journal article" date="2015" name="Microbiome">
        <title>Genomic resolution of linkages in carbon, nitrogen, and sulfur cycling among widespread estuary sediment bacteria.</title>
        <authorList>
            <person name="Baker B.J."/>
            <person name="Lazar C.S."/>
            <person name="Teske A.P."/>
            <person name="Dick G.J."/>
        </authorList>
    </citation>
    <scope>NUCLEOTIDE SEQUENCE [LARGE SCALE GENOMIC DNA]</scope>
    <source>
        <strain evidence="1">DG_54_3</strain>
    </source>
</reference>
<evidence type="ECO:0000313" key="1">
    <source>
        <dbReference type="EMBL" id="KPJ70055.1"/>
    </source>
</evidence>
<proteinExistence type="predicted"/>
<name>A0A0S7Y5M1_UNCSA</name>